<accession>A0A430AHD8</accession>
<dbReference type="EMBL" id="NGJZ01000002">
    <property type="protein sequence ID" value="RSU07308.1"/>
    <property type="molecule type" value="Genomic_DNA"/>
</dbReference>
<keyword evidence="1" id="KW-0472">Membrane</keyword>
<dbReference type="RefSeq" id="WP_126825243.1">
    <property type="nucleotide sequence ID" value="NZ_JBHLWU010000002.1"/>
</dbReference>
<proteinExistence type="predicted"/>
<keyword evidence="3" id="KW-1185">Reference proteome</keyword>
<feature type="transmembrane region" description="Helical" evidence="1">
    <location>
        <begin position="7"/>
        <end position="25"/>
    </location>
</feature>
<comment type="caution">
    <text evidence="2">The sequence shown here is derived from an EMBL/GenBank/DDBJ whole genome shotgun (WGS) entry which is preliminary data.</text>
</comment>
<feature type="transmembrane region" description="Helical" evidence="1">
    <location>
        <begin position="31"/>
        <end position="55"/>
    </location>
</feature>
<dbReference type="AlphaFoldDB" id="A0A430AHD8"/>
<evidence type="ECO:0000313" key="3">
    <source>
        <dbReference type="Proteomes" id="UP000288669"/>
    </source>
</evidence>
<dbReference type="OrthoDB" id="9843509at2"/>
<keyword evidence="1" id="KW-1133">Transmembrane helix</keyword>
<name>A0A430AHD8_9ENTE</name>
<reference evidence="2 3" key="1">
    <citation type="submission" date="2017-05" db="EMBL/GenBank/DDBJ databases">
        <title>Vagococcus spp. assemblies.</title>
        <authorList>
            <person name="Gulvik C.A."/>
        </authorList>
    </citation>
    <scope>NUCLEOTIDE SEQUENCE [LARGE SCALE GENOMIC DNA]</scope>
    <source>
        <strain evidence="2 3">DSM 24756</strain>
    </source>
</reference>
<protein>
    <submittedName>
        <fullName evidence="2">Uncharacterized protein</fullName>
    </submittedName>
</protein>
<organism evidence="2 3">
    <name type="scientific">Vagococcus entomophilus</name>
    <dbReference type="NCBI Taxonomy" id="1160095"/>
    <lineage>
        <taxon>Bacteria</taxon>
        <taxon>Bacillati</taxon>
        <taxon>Bacillota</taxon>
        <taxon>Bacilli</taxon>
        <taxon>Lactobacillales</taxon>
        <taxon>Enterococcaceae</taxon>
        <taxon>Vagococcus</taxon>
    </lineage>
</organism>
<sequence>MNGFKEKAIYAGPIIFLGWWIYVAIEVTTFNFLSAFAFIVIVPILLFSIIVARIVNMVAPFQKRKNLILITASCIYSTFFYFIVNGLINETIVSTIVKNTNRISGNLEDMSISNISFNNDLSSIVMIFFIVLVFTKIFQVIFSRKMVK</sequence>
<evidence type="ECO:0000256" key="1">
    <source>
        <dbReference type="SAM" id="Phobius"/>
    </source>
</evidence>
<dbReference type="Proteomes" id="UP000288669">
    <property type="component" value="Unassembled WGS sequence"/>
</dbReference>
<keyword evidence="1" id="KW-0812">Transmembrane</keyword>
<gene>
    <name evidence="2" type="ORF">CBF30_08640</name>
</gene>
<feature type="transmembrane region" description="Helical" evidence="1">
    <location>
        <begin position="67"/>
        <end position="88"/>
    </location>
</feature>
<feature type="transmembrane region" description="Helical" evidence="1">
    <location>
        <begin position="121"/>
        <end position="142"/>
    </location>
</feature>
<evidence type="ECO:0000313" key="2">
    <source>
        <dbReference type="EMBL" id="RSU07308.1"/>
    </source>
</evidence>